<dbReference type="AlphaFoldDB" id="A0A5B7F4D1"/>
<gene>
    <name evidence="1" type="ORF">E2C01_033964</name>
</gene>
<keyword evidence="2" id="KW-1185">Reference proteome</keyword>
<reference evidence="1 2" key="1">
    <citation type="submission" date="2019-05" db="EMBL/GenBank/DDBJ databases">
        <title>Another draft genome of Portunus trituberculatus and its Hox gene families provides insights of decapod evolution.</title>
        <authorList>
            <person name="Jeong J.-H."/>
            <person name="Song I."/>
            <person name="Kim S."/>
            <person name="Choi T."/>
            <person name="Kim D."/>
            <person name="Ryu S."/>
            <person name="Kim W."/>
        </authorList>
    </citation>
    <scope>NUCLEOTIDE SEQUENCE [LARGE SCALE GENOMIC DNA]</scope>
    <source>
        <tissue evidence="1">Muscle</tissue>
    </source>
</reference>
<comment type="caution">
    <text evidence="1">The sequence shown here is derived from an EMBL/GenBank/DDBJ whole genome shotgun (WGS) entry which is preliminary data.</text>
</comment>
<dbReference type="EMBL" id="VSRR010004679">
    <property type="protein sequence ID" value="MPC40407.1"/>
    <property type="molecule type" value="Genomic_DNA"/>
</dbReference>
<name>A0A5B7F4D1_PORTR</name>
<dbReference type="Proteomes" id="UP000324222">
    <property type="component" value="Unassembled WGS sequence"/>
</dbReference>
<evidence type="ECO:0000313" key="1">
    <source>
        <dbReference type="EMBL" id="MPC40407.1"/>
    </source>
</evidence>
<sequence length="81" mass="9267">MLSAPLHRLRLSRDPYCPWCRTTSEAMEHFLLQCPHFHSQHTVLRSWLSTLTITTLDLPSWRPQASTPPGNLLSFALLVPS</sequence>
<evidence type="ECO:0008006" key="3">
    <source>
        <dbReference type="Google" id="ProtNLM"/>
    </source>
</evidence>
<evidence type="ECO:0000313" key="2">
    <source>
        <dbReference type="Proteomes" id="UP000324222"/>
    </source>
</evidence>
<organism evidence="1 2">
    <name type="scientific">Portunus trituberculatus</name>
    <name type="common">Swimming crab</name>
    <name type="synonym">Neptunus trituberculatus</name>
    <dbReference type="NCBI Taxonomy" id="210409"/>
    <lineage>
        <taxon>Eukaryota</taxon>
        <taxon>Metazoa</taxon>
        <taxon>Ecdysozoa</taxon>
        <taxon>Arthropoda</taxon>
        <taxon>Crustacea</taxon>
        <taxon>Multicrustacea</taxon>
        <taxon>Malacostraca</taxon>
        <taxon>Eumalacostraca</taxon>
        <taxon>Eucarida</taxon>
        <taxon>Decapoda</taxon>
        <taxon>Pleocyemata</taxon>
        <taxon>Brachyura</taxon>
        <taxon>Eubrachyura</taxon>
        <taxon>Portunoidea</taxon>
        <taxon>Portunidae</taxon>
        <taxon>Portuninae</taxon>
        <taxon>Portunus</taxon>
    </lineage>
</organism>
<accession>A0A5B7F4D1</accession>
<protein>
    <recommendedName>
        <fullName evidence="3">Reverse transcriptase zinc-binding domain-containing protein</fullName>
    </recommendedName>
</protein>
<proteinExistence type="predicted"/>